<dbReference type="AlphaFoldDB" id="A0A8B9Q687"/>
<protein>
    <submittedName>
        <fullName evidence="1">Uncharacterized protein</fullName>
    </submittedName>
</protein>
<reference evidence="1" key="2">
    <citation type="submission" date="2025-09" db="UniProtKB">
        <authorList>
            <consortium name="Ensembl"/>
        </authorList>
    </citation>
    <scope>IDENTIFICATION</scope>
</reference>
<accession>A0A8B9Q687</accession>
<dbReference type="Ensembl" id="ENSAOWT00000023888.1">
    <property type="protein sequence ID" value="ENSAOWP00000021094.1"/>
    <property type="gene ID" value="ENSAOWG00000014267.1"/>
</dbReference>
<proteinExistence type="predicted"/>
<evidence type="ECO:0000313" key="1">
    <source>
        <dbReference type="Ensembl" id="ENSAOWP00000021094.1"/>
    </source>
</evidence>
<sequence>LSILGIYHQHPLDTLVPLPPDRITNALCLERAWRLHLLQKADTEVGRGKAACRGK</sequence>
<reference evidence="1" key="1">
    <citation type="submission" date="2025-08" db="UniProtKB">
        <authorList>
            <consortium name="Ensembl"/>
        </authorList>
    </citation>
    <scope>IDENTIFICATION</scope>
</reference>
<organism evidence="1 2">
    <name type="scientific">Apteryx owenii</name>
    <name type="common">Little spotted kiwi</name>
    <dbReference type="NCBI Taxonomy" id="8824"/>
    <lineage>
        <taxon>Eukaryota</taxon>
        <taxon>Metazoa</taxon>
        <taxon>Chordata</taxon>
        <taxon>Craniata</taxon>
        <taxon>Vertebrata</taxon>
        <taxon>Euteleostomi</taxon>
        <taxon>Archelosauria</taxon>
        <taxon>Archosauria</taxon>
        <taxon>Dinosauria</taxon>
        <taxon>Saurischia</taxon>
        <taxon>Theropoda</taxon>
        <taxon>Coelurosauria</taxon>
        <taxon>Aves</taxon>
        <taxon>Palaeognathae</taxon>
        <taxon>Apterygiformes</taxon>
        <taxon>Apterygidae</taxon>
        <taxon>Apteryx</taxon>
    </lineage>
</organism>
<name>A0A8B9Q687_APTOW</name>
<keyword evidence="2" id="KW-1185">Reference proteome</keyword>
<dbReference type="Proteomes" id="UP000694424">
    <property type="component" value="Unplaced"/>
</dbReference>
<evidence type="ECO:0000313" key="2">
    <source>
        <dbReference type="Proteomes" id="UP000694424"/>
    </source>
</evidence>